<evidence type="ECO:0000256" key="1">
    <source>
        <dbReference type="SAM" id="MobiDB-lite"/>
    </source>
</evidence>
<dbReference type="RefSeq" id="XP_067688132.1">
    <property type="nucleotide sequence ID" value="XM_067832029.1"/>
</dbReference>
<keyword evidence="4" id="KW-1185">Reference proteome</keyword>
<feature type="transmembrane region" description="Helical" evidence="2">
    <location>
        <begin position="161"/>
        <end position="186"/>
    </location>
</feature>
<feature type="region of interest" description="Disordered" evidence="1">
    <location>
        <begin position="439"/>
        <end position="482"/>
    </location>
</feature>
<dbReference type="OrthoDB" id="266838at2759"/>
<sequence length="482" mass="52478">MQENVLAAAAALPPPSYESVLAFLTALAQWLKGARELLTCRDEVGRHAIAADALTRHLERAYGQLTESLWRHTATVDDATTSLFPSAFVELTAWVLLRLLLVVLAWWMLVRLVHAATIPRLRARHIAGKHRAHRSRSVGDTQAVEAFIRPNAAQRSINATLLWTVGACGLVACLLILCLLTMHVWVDVFLWSLLQRWTAPLRQAQVWLSSRALWLSKGWLPRSLQADVTTVAPHATSFLSVAADWHLSSFSRLARLRRVTQQVKMMYLWGMFGGAVLGVALWLLSYSSGLLRSYNASLPYFEESDPLLRWLAQQEAEDALQRTDTAFDTLLEIQRRQERAVEKLQCSLVLTTPRERQRCLQVAAGGGSPQCLADEALLAAATGVAGEDTPSDGEAAAAGTGAAMTGKCYSRDDHAGKSPKVYRPSADWTLTAAFDEVAAEASTTRSEGCTNAPCGPAPQAEGGEKAATAAPREETSGEGRGS</sequence>
<evidence type="ECO:0000313" key="3">
    <source>
        <dbReference type="EMBL" id="KAG5465533.1"/>
    </source>
</evidence>
<gene>
    <name evidence="3" type="ORF">CUR178_00238</name>
</gene>
<dbReference type="EMBL" id="JAFHKP010000036">
    <property type="protein sequence ID" value="KAG5465533.1"/>
    <property type="molecule type" value="Genomic_DNA"/>
</dbReference>
<protein>
    <submittedName>
        <fullName evidence="3">Uncharacterized protein</fullName>
    </submittedName>
</protein>
<keyword evidence="2" id="KW-0472">Membrane</keyword>
<keyword evidence="2" id="KW-1133">Transmembrane helix</keyword>
<feature type="compositionally biased region" description="Basic and acidic residues" evidence="1">
    <location>
        <begin position="471"/>
        <end position="482"/>
    </location>
</feature>
<proteinExistence type="predicted"/>
<accession>A0A836KH99</accession>
<dbReference type="KEGG" id="lenr:94167539"/>
<evidence type="ECO:0000313" key="4">
    <source>
        <dbReference type="Proteomes" id="UP000674179"/>
    </source>
</evidence>
<dbReference type="Proteomes" id="UP000674179">
    <property type="component" value="Chromosome 36"/>
</dbReference>
<dbReference type="GeneID" id="94167539"/>
<feature type="transmembrane region" description="Helical" evidence="2">
    <location>
        <begin position="266"/>
        <end position="284"/>
    </location>
</feature>
<comment type="caution">
    <text evidence="3">The sequence shown here is derived from an EMBL/GenBank/DDBJ whole genome shotgun (WGS) entry which is preliminary data.</text>
</comment>
<reference evidence="3 4" key="1">
    <citation type="submission" date="2021-02" db="EMBL/GenBank/DDBJ databases">
        <title>Leishmania (Mundinia) enrietti genome sequencing and assembly.</title>
        <authorList>
            <person name="Almutairi H."/>
            <person name="Gatherer D."/>
        </authorList>
    </citation>
    <scope>NUCLEOTIDE SEQUENCE [LARGE SCALE GENOMIC DNA]</scope>
    <source>
        <strain evidence="3">CUR178</strain>
    </source>
</reference>
<dbReference type="AlphaFoldDB" id="A0A836KH99"/>
<feature type="transmembrane region" description="Helical" evidence="2">
    <location>
        <begin position="91"/>
        <end position="114"/>
    </location>
</feature>
<name>A0A836KH99_LEIEN</name>
<evidence type="ECO:0000256" key="2">
    <source>
        <dbReference type="SAM" id="Phobius"/>
    </source>
</evidence>
<keyword evidence="2" id="KW-0812">Transmembrane</keyword>
<organism evidence="3 4">
    <name type="scientific">Leishmania enriettii</name>
    <dbReference type="NCBI Taxonomy" id="5663"/>
    <lineage>
        <taxon>Eukaryota</taxon>
        <taxon>Discoba</taxon>
        <taxon>Euglenozoa</taxon>
        <taxon>Kinetoplastea</taxon>
        <taxon>Metakinetoplastina</taxon>
        <taxon>Trypanosomatida</taxon>
        <taxon>Trypanosomatidae</taxon>
        <taxon>Leishmaniinae</taxon>
        <taxon>Leishmania</taxon>
    </lineage>
</organism>